<proteinExistence type="predicted"/>
<name>A0A0K1QG22_9BACT</name>
<dbReference type="EMBL" id="CP012333">
    <property type="protein sequence ID" value="AKV04380.1"/>
    <property type="molecule type" value="Genomic_DNA"/>
</dbReference>
<dbReference type="STRING" id="1391654.AKJ09_11043"/>
<evidence type="ECO:0000313" key="2">
    <source>
        <dbReference type="Proteomes" id="UP000064967"/>
    </source>
</evidence>
<evidence type="ECO:0000313" key="1">
    <source>
        <dbReference type="EMBL" id="AKV04380.1"/>
    </source>
</evidence>
<dbReference type="AlphaFoldDB" id="A0A0K1QG22"/>
<protein>
    <submittedName>
        <fullName evidence="1">Uncharacterized protein</fullName>
    </submittedName>
</protein>
<keyword evidence="2" id="KW-1185">Reference proteome</keyword>
<organism evidence="1 2">
    <name type="scientific">Labilithrix luteola</name>
    <dbReference type="NCBI Taxonomy" id="1391654"/>
    <lineage>
        <taxon>Bacteria</taxon>
        <taxon>Pseudomonadati</taxon>
        <taxon>Myxococcota</taxon>
        <taxon>Polyangia</taxon>
        <taxon>Polyangiales</taxon>
        <taxon>Labilitrichaceae</taxon>
        <taxon>Labilithrix</taxon>
    </lineage>
</organism>
<reference evidence="1 2" key="1">
    <citation type="submission" date="2015-08" db="EMBL/GenBank/DDBJ databases">
        <authorList>
            <person name="Babu N.S."/>
            <person name="Beckwith C.J."/>
            <person name="Beseler K.G."/>
            <person name="Brison A."/>
            <person name="Carone J.V."/>
            <person name="Caskin T.P."/>
            <person name="Diamond M."/>
            <person name="Durham M.E."/>
            <person name="Foxe J.M."/>
            <person name="Go M."/>
            <person name="Henderson B.A."/>
            <person name="Jones I.B."/>
            <person name="McGettigan J.A."/>
            <person name="Micheletti S.J."/>
            <person name="Nasrallah M.E."/>
            <person name="Ortiz D."/>
            <person name="Piller C.R."/>
            <person name="Privatt S.R."/>
            <person name="Schneider S.L."/>
            <person name="Sharp S."/>
            <person name="Smith T.C."/>
            <person name="Stanton J.D."/>
            <person name="Ullery H.E."/>
            <person name="Wilson R.J."/>
            <person name="Serrano M.G."/>
            <person name="Buck G."/>
            <person name="Lee V."/>
            <person name="Wang Y."/>
            <person name="Carvalho R."/>
            <person name="Voegtly L."/>
            <person name="Shi R."/>
            <person name="Duckworth R."/>
            <person name="Johnson A."/>
            <person name="Loviza R."/>
            <person name="Walstead R."/>
            <person name="Shah Z."/>
            <person name="Kiflezghi M."/>
            <person name="Wade K."/>
            <person name="Ball S.L."/>
            <person name="Bradley K.W."/>
            <person name="Asai D.J."/>
            <person name="Bowman C.A."/>
            <person name="Russell D.A."/>
            <person name="Pope W.H."/>
            <person name="Jacobs-Sera D."/>
            <person name="Hendrix R.W."/>
            <person name="Hatfull G.F."/>
        </authorList>
    </citation>
    <scope>NUCLEOTIDE SEQUENCE [LARGE SCALE GENOMIC DNA]</scope>
    <source>
        <strain evidence="1 2">DSM 27648</strain>
    </source>
</reference>
<sequence>MCHRSARSGHPRRPIAFTQFHTIRARAVELGVGGRDKITRSS</sequence>
<gene>
    <name evidence="1" type="ORF">AKJ09_11043</name>
</gene>
<dbReference type="KEGG" id="llu:AKJ09_11043"/>
<dbReference type="Proteomes" id="UP000064967">
    <property type="component" value="Chromosome"/>
</dbReference>
<accession>A0A0K1QG22</accession>